<dbReference type="Proteomes" id="UP000001036">
    <property type="component" value="Chromosome"/>
</dbReference>
<dbReference type="SUPFAM" id="SSF51679">
    <property type="entry name" value="Bacterial luciferase-like"/>
    <property type="match status" value="1"/>
</dbReference>
<dbReference type="PANTHER" id="PTHR42847">
    <property type="entry name" value="ALKANESULFONATE MONOOXYGENASE"/>
    <property type="match status" value="1"/>
</dbReference>
<keyword evidence="4 6" id="KW-0503">Monooxygenase</keyword>
<evidence type="ECO:0000256" key="2">
    <source>
        <dbReference type="ARBA" id="ARBA00022643"/>
    </source>
</evidence>
<dbReference type="RefSeq" id="WP_012487919.1">
    <property type="nucleotide sequence ID" value="NC_010995.1"/>
</dbReference>
<keyword evidence="1" id="KW-0285">Flavoprotein</keyword>
<reference evidence="6 7" key="1">
    <citation type="journal article" date="2008" name="J. Bacteriol.">
        <title>Insights into plant cell wall degradation from the genome sequence of the soil bacterium Cellvibrio japonicus.</title>
        <authorList>
            <person name="Deboy R.T."/>
            <person name="Mongodin E.F."/>
            <person name="Fouts D.E."/>
            <person name="Tailford L.E."/>
            <person name="Khouri H."/>
            <person name="Emerson J.B."/>
            <person name="Mohamoud Y."/>
            <person name="Watkins K."/>
            <person name="Henrissat B."/>
            <person name="Gilbert H.J."/>
            <person name="Nelson K.E."/>
        </authorList>
    </citation>
    <scope>NUCLEOTIDE SEQUENCE [LARGE SCALE GENOMIC DNA]</scope>
    <source>
        <strain evidence="6 7">Ueda107</strain>
    </source>
</reference>
<dbReference type="Gene3D" id="3.20.20.30">
    <property type="entry name" value="Luciferase-like domain"/>
    <property type="match status" value="1"/>
</dbReference>
<keyword evidence="3 6" id="KW-0560">Oxidoreductase</keyword>
<accession>B3PJV9</accession>
<feature type="domain" description="Luciferase-like" evidence="5">
    <location>
        <begin position="20"/>
        <end position="314"/>
    </location>
</feature>
<dbReference type="HOGENOM" id="CLU_027853_1_0_6"/>
<evidence type="ECO:0000313" key="6">
    <source>
        <dbReference type="EMBL" id="ACE84093.1"/>
    </source>
</evidence>
<dbReference type="eggNOG" id="COG2141">
    <property type="taxonomic scope" value="Bacteria"/>
</dbReference>
<dbReference type="EC" id="1.1.-.-" evidence="6"/>
<dbReference type="STRING" id="498211.CJA_2322"/>
<dbReference type="EMBL" id="CP000934">
    <property type="protein sequence ID" value="ACE84093.1"/>
    <property type="molecule type" value="Genomic_DNA"/>
</dbReference>
<keyword evidence="2" id="KW-0288">FMN</keyword>
<proteinExistence type="predicted"/>
<dbReference type="InterPro" id="IPR050172">
    <property type="entry name" value="SsuD_RutA_monooxygenase"/>
</dbReference>
<dbReference type="OrthoDB" id="9814695at2"/>
<gene>
    <name evidence="6" type="ordered locus">CJA_2322</name>
</gene>
<evidence type="ECO:0000256" key="3">
    <source>
        <dbReference type="ARBA" id="ARBA00023002"/>
    </source>
</evidence>
<name>B3PJV9_CELJU</name>
<dbReference type="Pfam" id="PF00296">
    <property type="entry name" value="Bac_luciferase"/>
    <property type="match status" value="1"/>
</dbReference>
<dbReference type="KEGG" id="cja:CJA_2322"/>
<evidence type="ECO:0000259" key="5">
    <source>
        <dbReference type="Pfam" id="PF00296"/>
    </source>
</evidence>
<dbReference type="InterPro" id="IPR036661">
    <property type="entry name" value="Luciferase-like_sf"/>
</dbReference>
<dbReference type="AlphaFoldDB" id="B3PJV9"/>
<evidence type="ECO:0000256" key="4">
    <source>
        <dbReference type="ARBA" id="ARBA00023033"/>
    </source>
</evidence>
<protein>
    <submittedName>
        <fullName evidence="6">Alkanesulfonate monooxygenase</fullName>
        <ecNumber evidence="6">1.1.-.-</ecNumber>
    </submittedName>
</protein>
<dbReference type="PANTHER" id="PTHR42847:SF4">
    <property type="entry name" value="ALKANESULFONATE MONOOXYGENASE-RELATED"/>
    <property type="match status" value="1"/>
</dbReference>
<sequence>MSMRLFWRYGDDNRHPPQMLARALDHLGYTGYLLAIGAGGADMWTTAAALAQHTERVKFLVAAYAGVTSPLQLASQAATLDKLSKGRLVINAILGETRIALAHGLFLEHDERYAMAEEYWSLFRQLFSGEQTTFEGKYIRARGAQLQVESVQQPHPELFFAGSSDPAIQLAARQMQTYLTWGEPVEMAAEKIQRVKEEAGKLGRTLKYGMRLHLIVRDTDELAWAETQRIYDGFDKEKIEVALKVRATSDSVGVQRTTELVKNKSLSKDAREFEVAPNLWAGYTLTGKGPGTALVGSPQTVADRLLEYYNAGIDTFILSGSPRLEEAYRVAEQVFPLLPFEVDKPVSMRRTERSLRAILDTKDLVSAG</sequence>
<dbReference type="CDD" id="cd01094">
    <property type="entry name" value="Alkanesulfonate_monoxygenase"/>
    <property type="match status" value="1"/>
</dbReference>
<keyword evidence="7" id="KW-1185">Reference proteome</keyword>
<evidence type="ECO:0000313" key="7">
    <source>
        <dbReference type="Proteomes" id="UP000001036"/>
    </source>
</evidence>
<dbReference type="GO" id="GO:0046306">
    <property type="term" value="P:alkanesulfonate catabolic process"/>
    <property type="evidence" value="ECO:0007669"/>
    <property type="project" value="TreeGrafter"/>
</dbReference>
<evidence type="ECO:0000256" key="1">
    <source>
        <dbReference type="ARBA" id="ARBA00022630"/>
    </source>
</evidence>
<dbReference type="GO" id="GO:0008726">
    <property type="term" value="F:alkanesulfonate monooxygenase activity"/>
    <property type="evidence" value="ECO:0007669"/>
    <property type="project" value="TreeGrafter"/>
</dbReference>
<organism evidence="6 7">
    <name type="scientific">Cellvibrio japonicus (strain Ueda107)</name>
    <name type="common">Pseudomonas fluorescens subsp. cellulosa</name>
    <dbReference type="NCBI Taxonomy" id="498211"/>
    <lineage>
        <taxon>Bacteria</taxon>
        <taxon>Pseudomonadati</taxon>
        <taxon>Pseudomonadota</taxon>
        <taxon>Gammaproteobacteria</taxon>
        <taxon>Cellvibrionales</taxon>
        <taxon>Cellvibrionaceae</taxon>
        <taxon>Cellvibrio</taxon>
    </lineage>
</organism>
<dbReference type="InterPro" id="IPR011251">
    <property type="entry name" value="Luciferase-like_dom"/>
</dbReference>